<comment type="subcellular location">
    <subcellularLocation>
        <location evidence="5">Cell inner membrane</location>
        <topology evidence="5">Single-pass membrane protein</topology>
        <orientation evidence="5">Periplasmic side</orientation>
    </subcellularLocation>
    <subcellularLocation>
        <location evidence="1">Membrane</location>
        <topology evidence="1">Single-pass membrane protein</topology>
    </subcellularLocation>
</comment>
<gene>
    <name evidence="8" type="ORF">E5163_11985</name>
</gene>
<comment type="function">
    <text evidence="5">Interacts with outer membrane receptor proteins that carry out high-affinity binding and energy dependent uptake into the periplasmic space of specific substrates. It could act to transduce energy from the cytoplasmic membrane to specific energy-requiring processes in the outer membrane, resulting in the release into the periplasm of ligands bound by these outer membrane proteins.</text>
</comment>
<dbReference type="SUPFAM" id="SSF74653">
    <property type="entry name" value="TolA/TonB C-terminal domain"/>
    <property type="match status" value="1"/>
</dbReference>
<dbReference type="Pfam" id="PF03544">
    <property type="entry name" value="TonB_C"/>
    <property type="match status" value="1"/>
</dbReference>
<evidence type="ECO:0000313" key="8">
    <source>
        <dbReference type="EMBL" id="TGY88527.1"/>
    </source>
</evidence>
<evidence type="ECO:0000259" key="7">
    <source>
        <dbReference type="PROSITE" id="PS52015"/>
    </source>
</evidence>
<dbReference type="GO" id="GO:0015891">
    <property type="term" value="P:siderophore transport"/>
    <property type="evidence" value="ECO:0007669"/>
    <property type="project" value="InterPro"/>
</dbReference>
<feature type="transmembrane region" description="Helical" evidence="5">
    <location>
        <begin position="12"/>
        <end position="33"/>
    </location>
</feature>
<keyword evidence="5" id="KW-1003">Cell membrane</keyword>
<dbReference type="OrthoDB" id="7630804at2"/>
<dbReference type="InterPro" id="IPR006260">
    <property type="entry name" value="TonB/TolA_C"/>
</dbReference>
<feature type="region of interest" description="Disordered" evidence="6">
    <location>
        <begin position="63"/>
        <end position="97"/>
    </location>
</feature>
<keyword evidence="4 5" id="KW-0472">Membrane</keyword>
<keyword evidence="5" id="KW-0735">Signal-anchor</keyword>
<dbReference type="GO" id="GO:0055085">
    <property type="term" value="P:transmembrane transport"/>
    <property type="evidence" value="ECO:0007669"/>
    <property type="project" value="InterPro"/>
</dbReference>
<dbReference type="NCBIfam" id="TIGR01352">
    <property type="entry name" value="tonB_Cterm"/>
    <property type="match status" value="1"/>
</dbReference>
<dbReference type="RefSeq" id="WP_135996373.1">
    <property type="nucleotide sequence ID" value="NZ_CP071057.1"/>
</dbReference>
<keyword evidence="5" id="KW-0813">Transport</keyword>
<dbReference type="Gene3D" id="3.30.2420.10">
    <property type="entry name" value="TonB"/>
    <property type="match status" value="1"/>
</dbReference>
<evidence type="ECO:0000256" key="4">
    <source>
        <dbReference type="ARBA" id="ARBA00023136"/>
    </source>
</evidence>
<evidence type="ECO:0000256" key="2">
    <source>
        <dbReference type="ARBA" id="ARBA00022692"/>
    </source>
</evidence>
<sequence>MAGTLAGASRLSFIIPVAAVVTVALFMLMQALIRTELVPIAPREDRPHFVIAEYVVPYNPVRPHPDEIDDPVSPPEIPELDADRADPDSQVEPVPLGPVVIDTPTGEGFDVRDIAFVHDPGPIVRVSPSYPPQRLAAGEEGDCLVRFDVLGSGALANVRVLACDAGFERASIAAVERWRYNATDRVGPGEVALRGLTTQLEYRLDQ</sequence>
<keyword evidence="3 5" id="KW-1133">Transmembrane helix</keyword>
<evidence type="ECO:0000256" key="3">
    <source>
        <dbReference type="ARBA" id="ARBA00022989"/>
    </source>
</evidence>
<dbReference type="Proteomes" id="UP000308054">
    <property type="component" value="Unassembled WGS sequence"/>
</dbReference>
<keyword evidence="5" id="KW-0653">Protein transport</keyword>
<evidence type="ECO:0000313" key="9">
    <source>
        <dbReference type="Proteomes" id="UP000308054"/>
    </source>
</evidence>
<keyword evidence="5" id="KW-0997">Cell inner membrane</keyword>
<dbReference type="GO" id="GO:0030288">
    <property type="term" value="C:outer membrane-bounded periplasmic space"/>
    <property type="evidence" value="ECO:0007669"/>
    <property type="project" value="InterPro"/>
</dbReference>
<accession>A0A4S2GZ92</accession>
<dbReference type="PRINTS" id="PR01374">
    <property type="entry name" value="TONBPROTEIN"/>
</dbReference>
<organism evidence="8 9">
    <name type="scientific">Marinicauda algicola</name>
    <dbReference type="NCBI Taxonomy" id="2029849"/>
    <lineage>
        <taxon>Bacteria</taxon>
        <taxon>Pseudomonadati</taxon>
        <taxon>Pseudomonadota</taxon>
        <taxon>Alphaproteobacteria</taxon>
        <taxon>Maricaulales</taxon>
        <taxon>Maricaulaceae</taxon>
        <taxon>Marinicauda</taxon>
    </lineage>
</organism>
<proteinExistence type="inferred from homology"/>
<evidence type="ECO:0000256" key="1">
    <source>
        <dbReference type="ARBA" id="ARBA00004167"/>
    </source>
</evidence>
<dbReference type="InterPro" id="IPR037682">
    <property type="entry name" value="TonB_C"/>
</dbReference>
<dbReference type="InterPro" id="IPR003538">
    <property type="entry name" value="TonB"/>
</dbReference>
<dbReference type="GO" id="GO:0005886">
    <property type="term" value="C:plasma membrane"/>
    <property type="evidence" value="ECO:0007669"/>
    <property type="project" value="UniProtKB-SubCell"/>
</dbReference>
<dbReference type="PROSITE" id="PS52015">
    <property type="entry name" value="TONB_CTD"/>
    <property type="match status" value="1"/>
</dbReference>
<dbReference type="AlphaFoldDB" id="A0A4S2GZ92"/>
<reference evidence="8 9" key="1">
    <citation type="journal article" date="2017" name="Int. J. Syst. Evol. Microbiol.">
        <title>Marinicauda algicola sp. nov., isolated from a marine red alga Rhodosorus marinus.</title>
        <authorList>
            <person name="Jeong S.E."/>
            <person name="Jeon S.H."/>
            <person name="Chun B.H."/>
            <person name="Kim D.W."/>
            <person name="Jeon C.O."/>
        </authorList>
    </citation>
    <scope>NUCLEOTIDE SEQUENCE [LARGE SCALE GENOMIC DNA]</scope>
    <source>
        <strain evidence="8 9">JCM 31718</strain>
    </source>
</reference>
<feature type="domain" description="TonB C-terminal" evidence="7">
    <location>
        <begin position="115"/>
        <end position="206"/>
    </location>
</feature>
<keyword evidence="2 5" id="KW-0812">Transmembrane</keyword>
<comment type="similarity">
    <text evidence="5">Belongs to the TonB family.</text>
</comment>
<name>A0A4S2GZ92_9PROT</name>
<dbReference type="GO" id="GO:0031992">
    <property type="term" value="F:energy transducer activity"/>
    <property type="evidence" value="ECO:0007669"/>
    <property type="project" value="InterPro"/>
</dbReference>
<comment type="caution">
    <text evidence="8">The sequence shown here is derived from an EMBL/GenBank/DDBJ whole genome shotgun (WGS) entry which is preliminary data.</text>
</comment>
<dbReference type="GO" id="GO:0015031">
    <property type="term" value="P:protein transport"/>
    <property type="evidence" value="ECO:0007669"/>
    <property type="project" value="UniProtKB-UniRule"/>
</dbReference>
<protein>
    <recommendedName>
        <fullName evidence="5">Protein TonB</fullName>
    </recommendedName>
</protein>
<keyword evidence="9" id="KW-1185">Reference proteome</keyword>
<dbReference type="EMBL" id="SRXW01000003">
    <property type="protein sequence ID" value="TGY88527.1"/>
    <property type="molecule type" value="Genomic_DNA"/>
</dbReference>
<evidence type="ECO:0000256" key="6">
    <source>
        <dbReference type="SAM" id="MobiDB-lite"/>
    </source>
</evidence>
<evidence type="ECO:0000256" key="5">
    <source>
        <dbReference type="RuleBase" id="RU362123"/>
    </source>
</evidence>